<dbReference type="Gene3D" id="1.10.260.40">
    <property type="entry name" value="lambda repressor-like DNA-binding domains"/>
    <property type="match status" value="1"/>
</dbReference>
<reference evidence="3 4" key="1">
    <citation type="submission" date="2014-12" db="EMBL/GenBank/DDBJ databases">
        <title>Draft genome sequence of Paenibacillus kamchatkensis strain B-2647.</title>
        <authorList>
            <person name="Karlyshev A.V."/>
            <person name="Kudryashova E.B."/>
        </authorList>
    </citation>
    <scope>NUCLEOTIDE SEQUENCE [LARGE SCALE GENOMIC DNA]</scope>
    <source>
        <strain evidence="3 4">VKM B-2647</strain>
    </source>
</reference>
<dbReference type="InterPro" id="IPR010982">
    <property type="entry name" value="Lambda_DNA-bd_dom_sf"/>
</dbReference>
<dbReference type="PANTHER" id="PTHR46797">
    <property type="entry name" value="HTH-TYPE TRANSCRIPTIONAL REGULATOR"/>
    <property type="match status" value="1"/>
</dbReference>
<dbReference type="SMART" id="SM00530">
    <property type="entry name" value="HTH_XRE"/>
    <property type="match status" value="1"/>
</dbReference>
<comment type="caution">
    <text evidence="3">The sequence shown here is derived from an EMBL/GenBank/DDBJ whole genome shotgun (WGS) entry which is preliminary data.</text>
</comment>
<keyword evidence="4" id="KW-1185">Reference proteome</keyword>
<proteinExistence type="predicted"/>
<dbReference type="InterPro" id="IPR001387">
    <property type="entry name" value="Cro/C1-type_HTH"/>
</dbReference>
<dbReference type="Pfam" id="PF01381">
    <property type="entry name" value="HTH_3"/>
    <property type="match status" value="1"/>
</dbReference>
<dbReference type="InterPro" id="IPR050807">
    <property type="entry name" value="TransReg_Diox_bact_type"/>
</dbReference>
<dbReference type="PANTHER" id="PTHR46797:SF1">
    <property type="entry name" value="METHYLPHOSPHONATE SYNTHASE"/>
    <property type="match status" value="1"/>
</dbReference>
<dbReference type="CDD" id="cd00093">
    <property type="entry name" value="HTH_XRE"/>
    <property type="match status" value="1"/>
</dbReference>
<evidence type="ECO:0000313" key="3">
    <source>
        <dbReference type="EMBL" id="KIL38226.1"/>
    </source>
</evidence>
<dbReference type="Proteomes" id="UP000031967">
    <property type="component" value="Unassembled WGS sequence"/>
</dbReference>
<evidence type="ECO:0000259" key="2">
    <source>
        <dbReference type="PROSITE" id="PS50943"/>
    </source>
</evidence>
<evidence type="ECO:0000256" key="1">
    <source>
        <dbReference type="ARBA" id="ARBA00023125"/>
    </source>
</evidence>
<organism evidence="3 4">
    <name type="scientific">Gordoniibacillus kamchatkensis</name>
    <dbReference type="NCBI Taxonomy" id="1590651"/>
    <lineage>
        <taxon>Bacteria</taxon>
        <taxon>Bacillati</taxon>
        <taxon>Bacillota</taxon>
        <taxon>Bacilli</taxon>
        <taxon>Bacillales</taxon>
        <taxon>Paenibacillaceae</taxon>
        <taxon>Gordoniibacillus</taxon>
    </lineage>
</organism>
<dbReference type="PROSITE" id="PS50943">
    <property type="entry name" value="HTH_CROC1"/>
    <property type="match status" value="1"/>
</dbReference>
<sequence length="70" mass="8024">MVGARIARYRKNKKMSQRELGTLVHIDQTLISRIERGERRVTSDELVQFARALGVSVSELLNEDQVKEVV</sequence>
<keyword evidence="1" id="KW-0238">DNA-binding</keyword>
<evidence type="ECO:0000313" key="4">
    <source>
        <dbReference type="Proteomes" id="UP000031967"/>
    </source>
</evidence>
<name>A0ABR5AB66_9BACL</name>
<protein>
    <recommendedName>
        <fullName evidence="2">HTH cro/C1-type domain-containing protein</fullName>
    </recommendedName>
</protein>
<gene>
    <name evidence="3" type="ORF">SD70_27760</name>
</gene>
<feature type="domain" description="HTH cro/C1-type" evidence="2">
    <location>
        <begin position="6"/>
        <end position="60"/>
    </location>
</feature>
<accession>A0ABR5AB66</accession>
<dbReference type="SUPFAM" id="SSF47413">
    <property type="entry name" value="lambda repressor-like DNA-binding domains"/>
    <property type="match status" value="1"/>
</dbReference>
<dbReference type="EMBL" id="JXAK01000070">
    <property type="protein sequence ID" value="KIL38226.1"/>
    <property type="molecule type" value="Genomic_DNA"/>
</dbReference>